<gene>
    <name evidence="5" type="ORF">PTRA_a1023</name>
</gene>
<dbReference type="FunFam" id="3.40.50.720:FF:000084">
    <property type="entry name" value="Short-chain dehydrogenase reductase"/>
    <property type="match status" value="1"/>
</dbReference>
<proteinExistence type="inferred from homology"/>
<dbReference type="RefSeq" id="WP_058372851.1">
    <property type="nucleotide sequence ID" value="NZ_CP011034.1"/>
</dbReference>
<dbReference type="PROSITE" id="PS00061">
    <property type="entry name" value="ADH_SHORT"/>
    <property type="match status" value="1"/>
</dbReference>
<dbReference type="InterPro" id="IPR001969">
    <property type="entry name" value="Aspartic_peptidase_AS"/>
</dbReference>
<dbReference type="PANTHER" id="PTHR24321:SF8">
    <property type="entry name" value="ESTRADIOL 17-BETA-DEHYDROGENASE 8-RELATED"/>
    <property type="match status" value="1"/>
</dbReference>
<evidence type="ECO:0000313" key="6">
    <source>
        <dbReference type="Proteomes" id="UP000065261"/>
    </source>
</evidence>
<dbReference type="NCBIfam" id="NF005559">
    <property type="entry name" value="PRK07231.1"/>
    <property type="match status" value="1"/>
</dbReference>
<accession>A0A0U2WK74</accession>
<dbReference type="GO" id="GO:0016491">
    <property type="term" value="F:oxidoreductase activity"/>
    <property type="evidence" value="ECO:0007669"/>
    <property type="project" value="UniProtKB-KW"/>
</dbReference>
<keyword evidence="2" id="KW-0560">Oxidoreductase</keyword>
<comment type="similarity">
    <text evidence="1">Belongs to the short-chain dehydrogenases/reductases (SDR) family.</text>
</comment>
<dbReference type="InterPro" id="IPR036291">
    <property type="entry name" value="NAD(P)-bd_dom_sf"/>
</dbReference>
<evidence type="ECO:0000256" key="3">
    <source>
        <dbReference type="ARBA" id="ARBA00023027"/>
    </source>
</evidence>
<dbReference type="PRINTS" id="PR00080">
    <property type="entry name" value="SDRFAMILY"/>
</dbReference>
<dbReference type="Gene3D" id="3.40.50.720">
    <property type="entry name" value="NAD(P)-binding Rossmann-like Domain"/>
    <property type="match status" value="1"/>
</dbReference>
<dbReference type="GO" id="GO:0006508">
    <property type="term" value="P:proteolysis"/>
    <property type="evidence" value="ECO:0007669"/>
    <property type="project" value="InterPro"/>
</dbReference>
<dbReference type="SUPFAM" id="SSF51735">
    <property type="entry name" value="NAD(P)-binding Rossmann-fold domains"/>
    <property type="match status" value="1"/>
</dbReference>
<sequence length="262" mass="27868">MKNATHLINKVALVTGAARGIGRAICQALVDSGATVIATDILTEELNQMAQELGDKVTPMTHDVTDELQWQSIVSATLEKYQKIDILVNNAGILLFATLETTEPQQFRKLIDINITGTFLGLHSVIPCMKKAGSGAIVNISSASSILPNNGTGAYAASKYAVRGLTRTAALELGPFGIRVNSVHPGAVNTPMTNPQGLSSEELNPRYKFIPQQRGCQPEEVANMVNFLVSDQASYCNGTEMVVDGGLTAGQYYYGVPGAPAQ</sequence>
<evidence type="ECO:0000259" key="4">
    <source>
        <dbReference type="SMART" id="SM00822"/>
    </source>
</evidence>
<dbReference type="InterPro" id="IPR002347">
    <property type="entry name" value="SDR_fam"/>
</dbReference>
<feature type="domain" description="Ketoreductase" evidence="4">
    <location>
        <begin position="10"/>
        <end position="186"/>
    </location>
</feature>
<evidence type="ECO:0000256" key="1">
    <source>
        <dbReference type="ARBA" id="ARBA00006484"/>
    </source>
</evidence>
<dbReference type="InterPro" id="IPR020904">
    <property type="entry name" value="Sc_DH/Rdtase_CS"/>
</dbReference>
<dbReference type="PANTHER" id="PTHR24321">
    <property type="entry name" value="DEHYDROGENASES, SHORT CHAIN"/>
    <property type="match status" value="1"/>
</dbReference>
<evidence type="ECO:0000313" key="5">
    <source>
        <dbReference type="EMBL" id="ALS32299.1"/>
    </source>
</evidence>
<name>A0A0U2WK74_9GAMM</name>
<dbReference type="AlphaFoldDB" id="A0A0U2WK74"/>
<dbReference type="PRINTS" id="PR00081">
    <property type="entry name" value="GDHRDH"/>
</dbReference>
<dbReference type="PATRIC" id="fig|1315283.4.peg.895"/>
<organism evidence="5">
    <name type="scientific">Pseudoalteromonas translucida KMM 520</name>
    <dbReference type="NCBI Taxonomy" id="1315283"/>
    <lineage>
        <taxon>Bacteria</taxon>
        <taxon>Pseudomonadati</taxon>
        <taxon>Pseudomonadota</taxon>
        <taxon>Gammaproteobacteria</taxon>
        <taxon>Alteromonadales</taxon>
        <taxon>Pseudoalteromonadaceae</taxon>
        <taxon>Pseudoalteromonas</taxon>
    </lineage>
</organism>
<dbReference type="InterPro" id="IPR057326">
    <property type="entry name" value="KR_dom"/>
</dbReference>
<dbReference type="KEGG" id="ptn:PTRA_a1023"/>
<dbReference type="Proteomes" id="UP000065261">
    <property type="component" value="Chromosome I"/>
</dbReference>
<keyword evidence="3" id="KW-0520">NAD</keyword>
<protein>
    <submittedName>
        <fullName evidence="5">3alpha(Or 20beta)-hydroxysteroid dehydrogenase</fullName>
    </submittedName>
</protein>
<reference evidence="5 6" key="1">
    <citation type="submission" date="2015-03" db="EMBL/GenBank/DDBJ databases">
        <authorList>
            <person name="Murphy D."/>
        </authorList>
    </citation>
    <scope>NUCLEOTIDE SEQUENCE [LARGE SCALE GENOMIC DNA]</scope>
    <source>
        <strain evidence="5 6">KMM 520</strain>
    </source>
</reference>
<evidence type="ECO:0000256" key="2">
    <source>
        <dbReference type="ARBA" id="ARBA00023002"/>
    </source>
</evidence>
<dbReference type="OrthoDB" id="9787298at2"/>
<dbReference type="PROSITE" id="PS00141">
    <property type="entry name" value="ASP_PROTEASE"/>
    <property type="match status" value="1"/>
</dbReference>
<dbReference type="GO" id="GO:0004190">
    <property type="term" value="F:aspartic-type endopeptidase activity"/>
    <property type="evidence" value="ECO:0007669"/>
    <property type="project" value="InterPro"/>
</dbReference>
<dbReference type="SMART" id="SM00822">
    <property type="entry name" value="PKS_KR"/>
    <property type="match status" value="1"/>
</dbReference>
<dbReference type="EMBL" id="CP011034">
    <property type="protein sequence ID" value="ALS32299.1"/>
    <property type="molecule type" value="Genomic_DNA"/>
</dbReference>
<dbReference type="Pfam" id="PF13561">
    <property type="entry name" value="adh_short_C2"/>
    <property type="match status" value="1"/>
</dbReference>